<gene>
    <name evidence="2" type="ORF">BCR39DRAFT_339401</name>
</gene>
<organism evidence="2 3">
    <name type="scientific">Naematelia encephala</name>
    <dbReference type="NCBI Taxonomy" id="71784"/>
    <lineage>
        <taxon>Eukaryota</taxon>
        <taxon>Fungi</taxon>
        <taxon>Dikarya</taxon>
        <taxon>Basidiomycota</taxon>
        <taxon>Agaricomycotina</taxon>
        <taxon>Tremellomycetes</taxon>
        <taxon>Tremellales</taxon>
        <taxon>Naemateliaceae</taxon>
        <taxon>Naematelia</taxon>
    </lineage>
</organism>
<dbReference type="AlphaFoldDB" id="A0A1Y2ANE5"/>
<keyword evidence="3" id="KW-1185">Reference proteome</keyword>
<dbReference type="InParanoid" id="A0A1Y2ANE5"/>
<protein>
    <submittedName>
        <fullName evidence="2">Uncharacterized protein</fullName>
    </submittedName>
</protein>
<proteinExistence type="predicted"/>
<feature type="region of interest" description="Disordered" evidence="1">
    <location>
        <begin position="15"/>
        <end position="170"/>
    </location>
</feature>
<sequence length="406" mass="43212">MPSGFWKSVAGSVGRKLSDYSKPSHGSLGSDESLLHSEVSSRATTPDGSRPSILESLTDPPGTFYTSHPGTRPPPFPQPASAYSTTTQPLSSFTDPLRALDPSHIRPDPSRANSTIFDPFAPTVPTGSGPPGTQNVVGQGQGSSNNTNPSILDSIPKATTSHSSPTVAAETTSNGWIPWFGSLFKGPGQTTTTSEVKPATTHGEKTALTVSPPATSRWTVKESQAYVSRMVQTRPAVPLSEATCLEVCATMRSCFSLEGHTSDFQDAGFAKHLEALTEGMASKERQEFVAPALFTLANLPDDPSLFTAAQRELRDSAAAHLQSCVAGQDVALSYYKDEHSWVTNTVQSLLNGQNGWTEPENLPVPPILSEVIGSRPRSYYGNLLDIELHKSGMRLKDEITTGGGGK</sequence>
<evidence type="ECO:0000256" key="1">
    <source>
        <dbReference type="SAM" id="MobiDB-lite"/>
    </source>
</evidence>
<name>A0A1Y2ANE5_9TREE</name>
<evidence type="ECO:0000313" key="3">
    <source>
        <dbReference type="Proteomes" id="UP000193986"/>
    </source>
</evidence>
<reference evidence="2 3" key="1">
    <citation type="submission" date="2016-07" db="EMBL/GenBank/DDBJ databases">
        <title>Pervasive Adenine N6-methylation of Active Genes in Fungi.</title>
        <authorList>
            <consortium name="DOE Joint Genome Institute"/>
            <person name="Mondo S.J."/>
            <person name="Dannebaum R.O."/>
            <person name="Kuo R.C."/>
            <person name="Labutti K."/>
            <person name="Haridas S."/>
            <person name="Kuo A."/>
            <person name="Salamov A."/>
            <person name="Ahrendt S.R."/>
            <person name="Lipzen A."/>
            <person name="Sullivan W."/>
            <person name="Andreopoulos W.B."/>
            <person name="Clum A."/>
            <person name="Lindquist E."/>
            <person name="Daum C."/>
            <person name="Ramamoorthy G.K."/>
            <person name="Gryganskyi A."/>
            <person name="Culley D."/>
            <person name="Magnuson J.K."/>
            <person name="James T.Y."/>
            <person name="O'Malley M.A."/>
            <person name="Stajich J.E."/>
            <person name="Spatafora J.W."/>
            <person name="Visel A."/>
            <person name="Grigoriev I.V."/>
        </authorList>
    </citation>
    <scope>NUCLEOTIDE SEQUENCE [LARGE SCALE GENOMIC DNA]</scope>
    <source>
        <strain evidence="2 3">68-887.2</strain>
    </source>
</reference>
<evidence type="ECO:0000313" key="2">
    <source>
        <dbReference type="EMBL" id="ORY24004.1"/>
    </source>
</evidence>
<feature type="compositionally biased region" description="Polar residues" evidence="1">
    <location>
        <begin position="134"/>
        <end position="170"/>
    </location>
</feature>
<comment type="caution">
    <text evidence="2">The sequence shown here is derived from an EMBL/GenBank/DDBJ whole genome shotgun (WGS) entry which is preliminary data.</text>
</comment>
<dbReference type="Proteomes" id="UP000193986">
    <property type="component" value="Unassembled WGS sequence"/>
</dbReference>
<dbReference type="EMBL" id="MCFC01000073">
    <property type="protein sequence ID" value="ORY24004.1"/>
    <property type="molecule type" value="Genomic_DNA"/>
</dbReference>
<feature type="compositionally biased region" description="Low complexity" evidence="1">
    <location>
        <begin position="123"/>
        <end position="133"/>
    </location>
</feature>
<accession>A0A1Y2ANE5</accession>
<feature type="compositionally biased region" description="Polar residues" evidence="1">
    <location>
        <begin position="38"/>
        <end position="47"/>
    </location>
</feature>
<feature type="compositionally biased region" description="Polar residues" evidence="1">
    <location>
        <begin position="81"/>
        <end position="94"/>
    </location>
</feature>